<organism evidence="7 8">
    <name type="scientific">Vibrio bivalvicida</name>
    <dbReference type="NCBI Taxonomy" id="1276888"/>
    <lineage>
        <taxon>Bacteria</taxon>
        <taxon>Pseudomonadati</taxon>
        <taxon>Pseudomonadota</taxon>
        <taxon>Gammaproteobacteria</taxon>
        <taxon>Vibrionales</taxon>
        <taxon>Vibrionaceae</taxon>
        <taxon>Vibrio</taxon>
        <taxon>Vibrio oreintalis group</taxon>
    </lineage>
</organism>
<feature type="chain" id="PRO_5008079142" description="diguanylate cyclase" evidence="5">
    <location>
        <begin position="20"/>
        <end position="451"/>
    </location>
</feature>
<dbReference type="CDD" id="cd13706">
    <property type="entry name" value="PBP2_HisK_like_1"/>
    <property type="match status" value="1"/>
</dbReference>
<dbReference type="PROSITE" id="PS50887">
    <property type="entry name" value="GGDEF"/>
    <property type="match status" value="1"/>
</dbReference>
<feature type="signal peptide" evidence="5">
    <location>
        <begin position="1"/>
        <end position="19"/>
    </location>
</feature>
<evidence type="ECO:0000256" key="2">
    <source>
        <dbReference type="ARBA" id="ARBA00012528"/>
    </source>
</evidence>
<evidence type="ECO:0000256" key="4">
    <source>
        <dbReference type="SAM" id="Phobius"/>
    </source>
</evidence>
<evidence type="ECO:0000256" key="1">
    <source>
        <dbReference type="ARBA" id="ARBA00001946"/>
    </source>
</evidence>
<dbReference type="Pfam" id="PF00497">
    <property type="entry name" value="SBP_bac_3"/>
    <property type="match status" value="1"/>
</dbReference>
<dbReference type="SUPFAM" id="SSF55073">
    <property type="entry name" value="Nucleotide cyclase"/>
    <property type="match status" value="1"/>
</dbReference>
<dbReference type="SMART" id="SM00267">
    <property type="entry name" value="GGDEF"/>
    <property type="match status" value="1"/>
</dbReference>
<comment type="catalytic activity">
    <reaction evidence="3">
        <text>2 GTP = 3',3'-c-di-GMP + 2 diphosphate</text>
        <dbReference type="Rhea" id="RHEA:24898"/>
        <dbReference type="ChEBI" id="CHEBI:33019"/>
        <dbReference type="ChEBI" id="CHEBI:37565"/>
        <dbReference type="ChEBI" id="CHEBI:58805"/>
        <dbReference type="EC" id="2.7.7.65"/>
    </reaction>
</comment>
<dbReference type="InterPro" id="IPR050469">
    <property type="entry name" value="Diguanylate_Cyclase"/>
</dbReference>
<accession>A0A177XVN7</accession>
<evidence type="ECO:0000259" key="6">
    <source>
        <dbReference type="PROSITE" id="PS50887"/>
    </source>
</evidence>
<dbReference type="PROSITE" id="PS51257">
    <property type="entry name" value="PROKAR_LIPOPROTEIN"/>
    <property type="match status" value="1"/>
</dbReference>
<evidence type="ECO:0000256" key="3">
    <source>
        <dbReference type="ARBA" id="ARBA00034247"/>
    </source>
</evidence>
<dbReference type="SUPFAM" id="SSF53850">
    <property type="entry name" value="Periplasmic binding protein-like II"/>
    <property type="match status" value="1"/>
</dbReference>
<comment type="caution">
    <text evidence="7">The sequence shown here is derived from an EMBL/GenBank/DDBJ whole genome shotgun (WGS) entry which is preliminary data.</text>
</comment>
<dbReference type="NCBIfam" id="TIGR00254">
    <property type="entry name" value="GGDEF"/>
    <property type="match status" value="1"/>
</dbReference>
<dbReference type="FunFam" id="3.30.70.270:FF:000001">
    <property type="entry name" value="Diguanylate cyclase domain protein"/>
    <property type="match status" value="1"/>
</dbReference>
<dbReference type="InterPro" id="IPR029787">
    <property type="entry name" value="Nucleotide_cyclase"/>
</dbReference>
<dbReference type="InterPro" id="IPR000160">
    <property type="entry name" value="GGDEF_dom"/>
</dbReference>
<dbReference type="PANTHER" id="PTHR45138">
    <property type="entry name" value="REGULATORY COMPONENTS OF SENSORY TRANSDUCTION SYSTEM"/>
    <property type="match status" value="1"/>
</dbReference>
<dbReference type="PANTHER" id="PTHR45138:SF9">
    <property type="entry name" value="DIGUANYLATE CYCLASE DGCM-RELATED"/>
    <property type="match status" value="1"/>
</dbReference>
<gene>
    <name evidence="7" type="ORF">APB76_18545</name>
</gene>
<dbReference type="AlphaFoldDB" id="A0A177XVN7"/>
<dbReference type="Proteomes" id="UP000078406">
    <property type="component" value="Unassembled WGS sequence"/>
</dbReference>
<evidence type="ECO:0000313" key="8">
    <source>
        <dbReference type="Proteomes" id="UP000078406"/>
    </source>
</evidence>
<name>A0A177XVN7_9VIBR</name>
<comment type="cofactor">
    <cofactor evidence="1">
        <name>Mg(2+)</name>
        <dbReference type="ChEBI" id="CHEBI:18420"/>
    </cofactor>
</comment>
<dbReference type="RefSeq" id="WP_054962277.1">
    <property type="nucleotide sequence ID" value="NZ_LLEI02000064.1"/>
</dbReference>
<dbReference type="EC" id="2.7.7.65" evidence="2"/>
<feature type="domain" description="GGDEF" evidence="6">
    <location>
        <begin position="320"/>
        <end position="450"/>
    </location>
</feature>
<reference evidence="7 8" key="1">
    <citation type="journal article" date="2016" name="Syst. Appl. Microbiol.">
        <title>Vibrio bivalvicida sp. nov., a novel larval pathogen for bivalve molluscs reared in a hatchery.</title>
        <authorList>
            <person name="Dubert J."/>
            <person name="Romalde J.L."/>
            <person name="Prado S."/>
            <person name="Barja J.L."/>
        </authorList>
    </citation>
    <scope>NUCLEOTIDE SEQUENCE [LARGE SCALE GENOMIC DNA]</scope>
    <source>
        <strain evidence="7 8">605</strain>
    </source>
</reference>
<dbReference type="Gene3D" id="3.40.190.10">
    <property type="entry name" value="Periplasmic binding protein-like II"/>
    <property type="match status" value="2"/>
</dbReference>
<dbReference type="EMBL" id="LLEI02000064">
    <property type="protein sequence ID" value="OAJ92683.1"/>
    <property type="molecule type" value="Genomic_DNA"/>
</dbReference>
<dbReference type="InterPro" id="IPR043128">
    <property type="entry name" value="Rev_trsase/Diguanyl_cyclase"/>
</dbReference>
<keyword evidence="4" id="KW-1133">Transmembrane helix</keyword>
<sequence length="451" mass="50963">MFRILVSLLVLLASCWVKAEQTDKLIIANSKAWKPFSFLNQKGEPEGILIDYWLEYGRKNNVEIEFLLVDWQASLDAVRDGQADIHAGLLWSEQRDSYLDYAPEILSIDTQLYISQVLIGTNLDEFMLGDHQHKVGVVAGGYEEEFTRRHFPNLNLISYSNNQLMIQAAFNGELEAFVADLQVANFYLFSSDEPQRFVGVRHFYSGDLRAAVREGNTALQQQITRGINDFGNSNKQQIFNRWMYVNTVYPDYLLPVAALIIGGATFCYIVALNLTVKVRTKALEQANAELKKLSETDQLTELSNRRHFVIEFQKRLKGGGEIAVMIFDIDDFKRINDNYGHQAGDLVIKSVAHAARRALSDDHLIGRIGGEEFAVVLSGTSYEQSVVAAQKVCNEIRKVKLREDEERSVTVSLGCAYYPNTDLNQSLSDADHLMYQSKTNGKDRVTAEAFS</sequence>
<proteinExistence type="predicted"/>
<keyword evidence="4" id="KW-0472">Membrane</keyword>
<evidence type="ECO:0000313" key="7">
    <source>
        <dbReference type="EMBL" id="OAJ92683.1"/>
    </source>
</evidence>
<dbReference type="GO" id="GO:0052621">
    <property type="term" value="F:diguanylate cyclase activity"/>
    <property type="evidence" value="ECO:0007669"/>
    <property type="project" value="UniProtKB-EC"/>
</dbReference>
<dbReference type="Gene3D" id="3.30.70.270">
    <property type="match status" value="1"/>
</dbReference>
<keyword evidence="5" id="KW-0732">Signal</keyword>
<keyword evidence="4" id="KW-0812">Transmembrane</keyword>
<dbReference type="Pfam" id="PF00990">
    <property type="entry name" value="GGDEF"/>
    <property type="match status" value="1"/>
</dbReference>
<dbReference type="CDD" id="cd01949">
    <property type="entry name" value="GGDEF"/>
    <property type="match status" value="1"/>
</dbReference>
<dbReference type="InterPro" id="IPR001638">
    <property type="entry name" value="Solute-binding_3/MltF_N"/>
</dbReference>
<evidence type="ECO:0000256" key="5">
    <source>
        <dbReference type="SAM" id="SignalP"/>
    </source>
</evidence>
<feature type="transmembrane region" description="Helical" evidence="4">
    <location>
        <begin position="252"/>
        <end position="274"/>
    </location>
</feature>
<protein>
    <recommendedName>
        <fullName evidence="2">diguanylate cyclase</fullName>
        <ecNumber evidence="2">2.7.7.65</ecNumber>
    </recommendedName>
</protein>
<dbReference type="SMART" id="SM00062">
    <property type="entry name" value="PBPb"/>
    <property type="match status" value="1"/>
</dbReference>